<accession>A0A139ADX8</accession>
<feature type="domain" description="F-box" evidence="2">
    <location>
        <begin position="40"/>
        <end position="80"/>
    </location>
</feature>
<dbReference type="InterPro" id="IPR001810">
    <property type="entry name" value="F-box_dom"/>
</dbReference>
<name>A0A139ADX8_GONPJ</name>
<dbReference type="OrthoDB" id="2183280at2759"/>
<evidence type="ECO:0000256" key="1">
    <source>
        <dbReference type="SAM" id="MobiDB-lite"/>
    </source>
</evidence>
<proteinExistence type="predicted"/>
<keyword evidence="4" id="KW-1185">Reference proteome</keyword>
<feature type="compositionally biased region" description="Low complexity" evidence="1">
    <location>
        <begin position="22"/>
        <end position="34"/>
    </location>
</feature>
<reference evidence="3 4" key="1">
    <citation type="journal article" date="2015" name="Genome Biol. Evol.">
        <title>Phylogenomic analyses indicate that early fungi evolved digesting cell walls of algal ancestors of land plants.</title>
        <authorList>
            <person name="Chang Y."/>
            <person name="Wang S."/>
            <person name="Sekimoto S."/>
            <person name="Aerts A.L."/>
            <person name="Choi C."/>
            <person name="Clum A."/>
            <person name="LaButti K.M."/>
            <person name="Lindquist E.A."/>
            <person name="Yee Ngan C."/>
            <person name="Ohm R.A."/>
            <person name="Salamov A.A."/>
            <person name="Grigoriev I.V."/>
            <person name="Spatafora J.W."/>
            <person name="Berbee M.L."/>
        </authorList>
    </citation>
    <scope>NUCLEOTIDE SEQUENCE [LARGE SCALE GENOMIC DNA]</scope>
    <source>
        <strain evidence="3 4">JEL478</strain>
    </source>
</reference>
<dbReference type="EMBL" id="KQ965766">
    <property type="protein sequence ID" value="KXS14794.1"/>
    <property type="molecule type" value="Genomic_DNA"/>
</dbReference>
<gene>
    <name evidence="3" type="ORF">M427DRAFT_334586</name>
</gene>
<protein>
    <recommendedName>
        <fullName evidence="2">F-box domain-containing protein</fullName>
    </recommendedName>
</protein>
<evidence type="ECO:0000259" key="2">
    <source>
        <dbReference type="PROSITE" id="PS50181"/>
    </source>
</evidence>
<sequence length="270" mass="30293">MSKEVAAALSKVGPRTGTLQRSNSSLSTSHETSASLSEDRLTLHDLPVEVLHRIIRFLPPKIVFSVLPLLSRGLNEIAQTAIPGCPRGDIVVECTLVLQHYSGTRGEVEPESVEQRAGRTIRLGRNAKWNSAFNFLSEFSAVRVQDSHSGWRDAWASCMSVVNVNLNTDLVSVTHSADLMPIVWRNLGSDAGRSGFLKERSVDLSIIGMVLHGILKLSDPHKKCWPTSPTIRWILRLFTSHRLLRRKPFQNSIRLWKQRENGRNGKMWKS</sequence>
<dbReference type="PROSITE" id="PS50181">
    <property type="entry name" value="FBOX"/>
    <property type="match status" value="1"/>
</dbReference>
<feature type="region of interest" description="Disordered" evidence="1">
    <location>
        <begin position="9"/>
        <end position="34"/>
    </location>
</feature>
<organism evidence="3 4">
    <name type="scientific">Gonapodya prolifera (strain JEL478)</name>
    <name type="common">Monoblepharis prolifera</name>
    <dbReference type="NCBI Taxonomy" id="1344416"/>
    <lineage>
        <taxon>Eukaryota</taxon>
        <taxon>Fungi</taxon>
        <taxon>Fungi incertae sedis</taxon>
        <taxon>Chytridiomycota</taxon>
        <taxon>Chytridiomycota incertae sedis</taxon>
        <taxon>Monoblepharidomycetes</taxon>
        <taxon>Monoblepharidales</taxon>
        <taxon>Gonapodyaceae</taxon>
        <taxon>Gonapodya</taxon>
    </lineage>
</organism>
<dbReference type="Proteomes" id="UP000070544">
    <property type="component" value="Unassembled WGS sequence"/>
</dbReference>
<evidence type="ECO:0000313" key="4">
    <source>
        <dbReference type="Proteomes" id="UP000070544"/>
    </source>
</evidence>
<evidence type="ECO:0000313" key="3">
    <source>
        <dbReference type="EMBL" id="KXS14794.1"/>
    </source>
</evidence>
<dbReference type="AlphaFoldDB" id="A0A139ADX8"/>